<name>A0A380Q7S5_YERPU</name>
<dbReference type="PROSITE" id="PS50943">
    <property type="entry name" value="HTH_CROC1"/>
    <property type="match status" value="1"/>
</dbReference>
<feature type="domain" description="HTH cro/C1-type" evidence="2">
    <location>
        <begin position="37"/>
        <end position="90"/>
    </location>
</feature>
<feature type="transmembrane region" description="Helical" evidence="1">
    <location>
        <begin position="150"/>
        <end position="176"/>
    </location>
</feature>
<accession>A0A380Q7S5</accession>
<protein>
    <submittedName>
        <fullName evidence="3">Putative DNA-binding protein</fullName>
    </submittedName>
</protein>
<dbReference type="InterPro" id="IPR001387">
    <property type="entry name" value="Cro/C1-type_HTH"/>
</dbReference>
<keyword evidence="1" id="KW-0812">Transmembrane</keyword>
<proteinExistence type="predicted"/>
<dbReference type="GO" id="GO:0003677">
    <property type="term" value="F:DNA binding"/>
    <property type="evidence" value="ECO:0007669"/>
    <property type="project" value="UniProtKB-KW"/>
</dbReference>
<keyword evidence="3" id="KW-0238">DNA-binding</keyword>
<dbReference type="SMART" id="SM00530">
    <property type="entry name" value="HTH_XRE"/>
    <property type="match status" value="1"/>
</dbReference>
<evidence type="ECO:0000259" key="2">
    <source>
        <dbReference type="PROSITE" id="PS50943"/>
    </source>
</evidence>
<dbReference type="AlphaFoldDB" id="A0A380Q7S5"/>
<dbReference type="Gene3D" id="1.10.260.40">
    <property type="entry name" value="lambda repressor-like DNA-binding domains"/>
    <property type="match status" value="1"/>
</dbReference>
<evidence type="ECO:0000313" key="3">
    <source>
        <dbReference type="EMBL" id="SUP82188.1"/>
    </source>
</evidence>
<gene>
    <name evidence="3" type="ORF">NCTC8580_02003</name>
</gene>
<keyword evidence="1" id="KW-1133">Transmembrane helix</keyword>
<evidence type="ECO:0000313" key="4">
    <source>
        <dbReference type="Proteomes" id="UP000255087"/>
    </source>
</evidence>
<dbReference type="InterPro" id="IPR010982">
    <property type="entry name" value="Lambda_DNA-bd_dom_sf"/>
</dbReference>
<dbReference type="InterPro" id="IPR025698">
    <property type="entry name" value="2TM_dom"/>
</dbReference>
<feature type="transmembrane region" description="Helical" evidence="1">
    <location>
        <begin position="127"/>
        <end position="144"/>
    </location>
</feature>
<dbReference type="Pfam" id="PF13239">
    <property type="entry name" value="2TM"/>
    <property type="match status" value="1"/>
</dbReference>
<dbReference type="EMBL" id="UHJC01000001">
    <property type="protein sequence ID" value="SUP82188.1"/>
    <property type="molecule type" value="Genomic_DNA"/>
</dbReference>
<evidence type="ECO:0000256" key="1">
    <source>
        <dbReference type="SAM" id="Phobius"/>
    </source>
</evidence>
<dbReference type="CDD" id="cd00093">
    <property type="entry name" value="HTH_XRE"/>
    <property type="match status" value="1"/>
</dbReference>
<dbReference type="SUPFAM" id="SSF47413">
    <property type="entry name" value="lambda repressor-like DNA-binding domains"/>
    <property type="match status" value="1"/>
</dbReference>
<keyword evidence="1" id="KW-0472">Membrane</keyword>
<sequence>MSFCCLVAAVAALTTCVYICSYTFHPYGELTMNLYRIRELRLARAWSQEQLAELCSLNVRTIQRIENGEQASLETLSAIAAVMDLKVSELYRADSPQAQDTPTEAVDQRVVDARSAVENEMDFLRQLLRVVILCSVLFVINWFTSPGYIWAWWVVLGLSIPLGLRAINTFLLGNWLERWQQKRLQKKLRNL</sequence>
<dbReference type="Proteomes" id="UP000255087">
    <property type="component" value="Unassembled WGS sequence"/>
</dbReference>
<dbReference type="Pfam" id="PF01381">
    <property type="entry name" value="HTH_3"/>
    <property type="match status" value="1"/>
</dbReference>
<organism evidence="3 4">
    <name type="scientific">Yersinia pseudotuberculosis</name>
    <dbReference type="NCBI Taxonomy" id="633"/>
    <lineage>
        <taxon>Bacteria</taxon>
        <taxon>Pseudomonadati</taxon>
        <taxon>Pseudomonadota</taxon>
        <taxon>Gammaproteobacteria</taxon>
        <taxon>Enterobacterales</taxon>
        <taxon>Yersiniaceae</taxon>
        <taxon>Yersinia</taxon>
    </lineage>
</organism>
<feature type="transmembrane region" description="Helical" evidence="1">
    <location>
        <begin position="6"/>
        <end position="24"/>
    </location>
</feature>
<reference evidence="3 4" key="1">
    <citation type="submission" date="2018-06" db="EMBL/GenBank/DDBJ databases">
        <authorList>
            <consortium name="Pathogen Informatics"/>
            <person name="Doyle S."/>
        </authorList>
    </citation>
    <scope>NUCLEOTIDE SEQUENCE [LARGE SCALE GENOMIC DNA]</scope>
    <source>
        <strain evidence="3 4">NCTC8580</strain>
    </source>
</reference>